<evidence type="ECO:0000259" key="4">
    <source>
        <dbReference type="Pfam" id="PF01464"/>
    </source>
</evidence>
<evidence type="ECO:0000256" key="2">
    <source>
        <dbReference type="ARBA" id="ARBA00009387"/>
    </source>
</evidence>
<gene>
    <name evidence="6" type="ORF">OQ252_09420</name>
</gene>
<dbReference type="InterPro" id="IPR036680">
    <property type="entry name" value="SPOR-like_sf"/>
</dbReference>
<evidence type="ECO:0000313" key="7">
    <source>
        <dbReference type="Proteomes" id="UP001526446"/>
    </source>
</evidence>
<keyword evidence="7" id="KW-1185">Reference proteome</keyword>
<sequence length="483" mass="51195">MITRHPSSRSCQVPATRRRKALRRAVRTSPALGLLALLAACATQPVPGSSPTLPVAEEAAQYRAHARSYYAPPGPPEDPWGPYIQEASKKFDVPEEWVRAVMQQESGGRLFHNGQFVTSAPGAMGLMQLMPPTYDSLRYAYNLGDDPYDPHDNIMAGTAYIRQMYDVYGSPGFLAAYNAGPGRLEDFLTRNRTLPRETRNYVASIGRRIVGIWPANRSQADMLVASHDSMALAYQPTQSATETGSVRTAWLHKQSPSSVGSQPVQVAEAAADSSAPETPSYGADWHPVSRATPSSATRNDVSSVWAQRMAASGVAAGGASEAPVQVAQAVDASEPVEGAADDAQGTAATPQVAAAPPAHVIRVAAVTPVAPVANTSGHGHSIHLIPRAMAEPAPLLTRKARAEEPRNWAIQVGAFGSASMAQQATGQAKNRATLSGAKAQVATVQVKKGRLYRARLTNLSHTDAVAACRRLTGCVVVSPDSRS</sequence>
<dbReference type="CDD" id="cd00254">
    <property type="entry name" value="LT-like"/>
    <property type="match status" value="1"/>
</dbReference>
<feature type="region of interest" description="Disordered" evidence="3">
    <location>
        <begin position="252"/>
        <end position="296"/>
    </location>
</feature>
<evidence type="ECO:0000256" key="1">
    <source>
        <dbReference type="ARBA" id="ARBA00007734"/>
    </source>
</evidence>
<dbReference type="EMBL" id="JAPIUX010000011">
    <property type="protein sequence ID" value="MCX2561612.1"/>
    <property type="molecule type" value="Genomic_DNA"/>
</dbReference>
<feature type="domain" description="Transglycosylase SLT" evidence="4">
    <location>
        <begin position="83"/>
        <end position="194"/>
    </location>
</feature>
<dbReference type="InterPro" id="IPR023346">
    <property type="entry name" value="Lysozyme-like_dom_sf"/>
</dbReference>
<feature type="domain" description="SPOR" evidence="5">
    <location>
        <begin position="405"/>
        <end position="477"/>
    </location>
</feature>
<dbReference type="Proteomes" id="UP001526446">
    <property type="component" value="Unassembled WGS sequence"/>
</dbReference>
<name>A0ABT3Q8K1_9PROT</name>
<dbReference type="Gene3D" id="1.10.530.10">
    <property type="match status" value="1"/>
</dbReference>
<dbReference type="Pfam" id="PF01464">
    <property type="entry name" value="SLT"/>
    <property type="match status" value="1"/>
</dbReference>
<feature type="compositionally biased region" description="Low complexity" evidence="3">
    <location>
        <begin position="341"/>
        <end position="351"/>
    </location>
</feature>
<protein>
    <submittedName>
        <fullName evidence="6">Transglycosylase SLT domain-containing protein</fullName>
    </submittedName>
</protein>
<reference evidence="6 7" key="1">
    <citation type="submission" date="2022-11" db="EMBL/GenBank/DDBJ databases">
        <title>Genome sequencing of Acetobacter type strain.</title>
        <authorList>
            <person name="Heo J."/>
            <person name="Lee D."/>
            <person name="Han B.-H."/>
            <person name="Hong S.-B."/>
            <person name="Kwon S.-W."/>
        </authorList>
    </citation>
    <scope>NUCLEOTIDE SEQUENCE [LARGE SCALE GENOMIC DNA]</scope>
    <source>
        <strain evidence="6 7">KACC 21251</strain>
    </source>
</reference>
<accession>A0ABT3Q8K1</accession>
<dbReference type="PANTHER" id="PTHR37423:SF2">
    <property type="entry name" value="MEMBRANE-BOUND LYTIC MUREIN TRANSGLYCOSYLASE C"/>
    <property type="match status" value="1"/>
</dbReference>
<proteinExistence type="inferred from homology"/>
<feature type="compositionally biased region" description="Low complexity" evidence="3">
    <location>
        <begin position="254"/>
        <end position="266"/>
    </location>
</feature>
<feature type="region of interest" description="Disordered" evidence="3">
    <location>
        <begin position="326"/>
        <end position="351"/>
    </location>
</feature>
<dbReference type="InterPro" id="IPR007730">
    <property type="entry name" value="SPOR-like_dom"/>
</dbReference>
<evidence type="ECO:0000313" key="6">
    <source>
        <dbReference type="EMBL" id="MCX2561612.1"/>
    </source>
</evidence>
<comment type="similarity">
    <text evidence="1">Belongs to the transglycosylase Slt family.</text>
</comment>
<dbReference type="SUPFAM" id="SSF53955">
    <property type="entry name" value="Lysozyme-like"/>
    <property type="match status" value="1"/>
</dbReference>
<dbReference type="InterPro" id="IPR008258">
    <property type="entry name" value="Transglycosylase_SLT_dom_1"/>
</dbReference>
<comment type="similarity">
    <text evidence="2">Belongs to the virb1 family.</text>
</comment>
<dbReference type="PANTHER" id="PTHR37423">
    <property type="entry name" value="SOLUBLE LYTIC MUREIN TRANSGLYCOSYLASE-RELATED"/>
    <property type="match status" value="1"/>
</dbReference>
<evidence type="ECO:0000259" key="5">
    <source>
        <dbReference type="Pfam" id="PF05036"/>
    </source>
</evidence>
<dbReference type="Pfam" id="PF05036">
    <property type="entry name" value="SPOR"/>
    <property type="match status" value="1"/>
</dbReference>
<organism evidence="6 7">
    <name type="scientific">Acetobacter farinalis</name>
    <dbReference type="NCBI Taxonomy" id="1260984"/>
    <lineage>
        <taxon>Bacteria</taxon>
        <taxon>Pseudomonadati</taxon>
        <taxon>Pseudomonadota</taxon>
        <taxon>Alphaproteobacteria</taxon>
        <taxon>Acetobacterales</taxon>
        <taxon>Acetobacteraceae</taxon>
        <taxon>Acetobacter</taxon>
    </lineage>
</organism>
<evidence type="ECO:0000256" key="3">
    <source>
        <dbReference type="SAM" id="MobiDB-lite"/>
    </source>
</evidence>
<dbReference type="Gene3D" id="3.30.70.1070">
    <property type="entry name" value="Sporulation related repeat"/>
    <property type="match status" value="1"/>
</dbReference>
<comment type="caution">
    <text evidence="6">The sequence shown here is derived from an EMBL/GenBank/DDBJ whole genome shotgun (WGS) entry which is preliminary data.</text>
</comment>